<dbReference type="GO" id="GO:0016787">
    <property type="term" value="F:hydrolase activity"/>
    <property type="evidence" value="ECO:0007669"/>
    <property type="project" value="UniProtKB-KW"/>
</dbReference>
<dbReference type="InterPro" id="IPR051121">
    <property type="entry name" value="FAH"/>
</dbReference>
<evidence type="ECO:0000256" key="2">
    <source>
        <dbReference type="ARBA" id="ARBA00022723"/>
    </source>
</evidence>
<dbReference type="PANTHER" id="PTHR42796:SF4">
    <property type="entry name" value="FUMARYLACETOACETATE HYDROLASE DOMAIN-CONTAINING PROTEIN 2A"/>
    <property type="match status" value="1"/>
</dbReference>
<evidence type="ECO:0000313" key="4">
    <source>
        <dbReference type="EMBL" id="MBW15863.1"/>
    </source>
</evidence>
<organism evidence="4">
    <name type="scientific">Melanaphis sacchari</name>
    <dbReference type="NCBI Taxonomy" id="742174"/>
    <lineage>
        <taxon>Eukaryota</taxon>
        <taxon>Metazoa</taxon>
        <taxon>Ecdysozoa</taxon>
        <taxon>Arthropoda</taxon>
        <taxon>Hexapoda</taxon>
        <taxon>Insecta</taxon>
        <taxon>Pterygota</taxon>
        <taxon>Neoptera</taxon>
        <taxon>Paraneoptera</taxon>
        <taxon>Hemiptera</taxon>
        <taxon>Sternorrhyncha</taxon>
        <taxon>Aphidomorpha</taxon>
        <taxon>Aphidoidea</taxon>
        <taxon>Aphididae</taxon>
        <taxon>Aphidini</taxon>
        <taxon>Melanaphis</taxon>
    </lineage>
</organism>
<dbReference type="EMBL" id="GFXV01004058">
    <property type="protein sequence ID" value="MBW15863.1"/>
    <property type="molecule type" value="Transcribed_RNA"/>
</dbReference>
<keyword evidence="4" id="KW-0378">Hydrolase</keyword>
<dbReference type="GO" id="GO:0006107">
    <property type="term" value="P:oxaloacetate metabolic process"/>
    <property type="evidence" value="ECO:0007669"/>
    <property type="project" value="UniProtKB-ARBA"/>
</dbReference>
<keyword evidence="2" id="KW-0479">Metal-binding</keyword>
<dbReference type="SUPFAM" id="SSF56529">
    <property type="entry name" value="FAH"/>
    <property type="match status" value="1"/>
</dbReference>
<proteinExistence type="inferred from homology"/>
<dbReference type="InterPro" id="IPR011234">
    <property type="entry name" value="Fumarylacetoacetase-like_C"/>
</dbReference>
<dbReference type="GO" id="GO:0050163">
    <property type="term" value="F:oxaloacetate tautomerase activity"/>
    <property type="evidence" value="ECO:0007669"/>
    <property type="project" value="UniProtKB-ARBA"/>
</dbReference>
<dbReference type="GO" id="GO:0046872">
    <property type="term" value="F:metal ion binding"/>
    <property type="evidence" value="ECO:0007669"/>
    <property type="project" value="UniProtKB-KW"/>
</dbReference>
<gene>
    <name evidence="4" type="primary">fahd2</name>
</gene>
<dbReference type="OrthoDB" id="411064at2759"/>
<evidence type="ECO:0000256" key="1">
    <source>
        <dbReference type="ARBA" id="ARBA00010211"/>
    </source>
</evidence>
<reference evidence="4" key="1">
    <citation type="submission" date="2017-10" db="EMBL/GenBank/DDBJ databases">
        <title>Transcriptome Assembly of Sugarcane Aphid Adults.</title>
        <authorList>
            <person name="Scully E.D."/>
            <person name="Palmer N.A."/>
            <person name="Geib S.M."/>
            <person name="Sarath G."/>
            <person name="Sattler S.E."/>
        </authorList>
    </citation>
    <scope>NUCLEOTIDE SEQUENCE</scope>
    <source>
        <tissue evidence="4">Whole body</tissue>
    </source>
</reference>
<evidence type="ECO:0000259" key="3">
    <source>
        <dbReference type="Pfam" id="PF01557"/>
    </source>
</evidence>
<accession>A0A2H8TNV6</accession>
<comment type="similarity">
    <text evidence="1">Belongs to the FAH family.</text>
</comment>
<dbReference type="Pfam" id="PF01557">
    <property type="entry name" value="FAA_hydrolase"/>
    <property type="match status" value="1"/>
</dbReference>
<name>A0A2H8TNV6_9HEMI</name>
<dbReference type="Gene3D" id="3.90.850.10">
    <property type="entry name" value="Fumarylacetoacetase-like, C-terminal domain"/>
    <property type="match status" value="1"/>
</dbReference>
<dbReference type="InterPro" id="IPR036663">
    <property type="entry name" value="Fumarylacetoacetase_C_sf"/>
</dbReference>
<feature type="domain" description="Fumarylacetoacetase-like C-terminal" evidence="3">
    <location>
        <begin position="109"/>
        <end position="315"/>
    </location>
</feature>
<protein>
    <submittedName>
        <fullName evidence="4">Fumarylacetoacetate hydrolase domain-containing protein 2</fullName>
    </submittedName>
</protein>
<dbReference type="FunFam" id="3.90.850.10:FF:000002">
    <property type="entry name" value="2-hydroxyhepta-2,4-diene-1,7-dioate isomerase"/>
    <property type="match status" value="1"/>
</dbReference>
<dbReference type="PANTHER" id="PTHR42796">
    <property type="entry name" value="FUMARYLACETOACETATE HYDROLASE DOMAIN-CONTAINING PROTEIN 2A-RELATED"/>
    <property type="match status" value="1"/>
</dbReference>
<dbReference type="AlphaFoldDB" id="A0A2H8TNV6"/>
<sequence>MSFSRVSCRFLKNTFRIQNNIRFFSCTNHQAMRFVQYRDGCDRGLGVQLDGGESIVSLNSTDSIIPVDMVSFLHSEYSIERIEKIVKEKKKVLQLNQVELLPCITKPDKVICVGLNYKGHCDEQNKPYPIEPFFFSKFPSTIIGPNDAVKHSSKSKALDWEVEMAVVIGNTCKNVSVDDAYKYVFGYTIAQDISARDWQKTRNNGQWLIAKSMDTFCPLGSVLVHKNEIPDPHLLQIKCSINGVMKQSGSTEELIHRVDKLVSFLSNLITLLPGDIILTGTPSGVGVFREPKEFLKVGDVIESEISSIGKMKNPVIADK</sequence>